<dbReference type="Gene3D" id="1.10.287.600">
    <property type="entry name" value="Helix hairpin bin"/>
    <property type="match status" value="1"/>
</dbReference>
<dbReference type="InterPro" id="IPR008280">
    <property type="entry name" value="Tub_FtsZ_C"/>
</dbReference>
<evidence type="ECO:0000313" key="5">
    <source>
        <dbReference type="EMBL" id="KAK9192715.1"/>
    </source>
</evidence>
<dbReference type="EMBL" id="JBCGBO010000006">
    <property type="protein sequence ID" value="KAK9192715.1"/>
    <property type="molecule type" value="Genomic_DNA"/>
</dbReference>
<dbReference type="AlphaFoldDB" id="A0AAP0LYJ3"/>
<comment type="similarity">
    <text evidence="1">Belongs to the tubulin family.</text>
</comment>
<dbReference type="Proteomes" id="UP001428341">
    <property type="component" value="Unassembled WGS sequence"/>
</dbReference>
<evidence type="ECO:0000256" key="3">
    <source>
        <dbReference type="ARBA" id="ARBA00022741"/>
    </source>
</evidence>
<dbReference type="GO" id="GO:0005874">
    <property type="term" value="C:microtubule"/>
    <property type="evidence" value="ECO:0007669"/>
    <property type="project" value="UniProtKB-KW"/>
</dbReference>
<keyword evidence="4" id="KW-0342">GTP-binding</keyword>
<name>A0AAP0LYJ3_9ROSI</name>
<keyword evidence="6" id="KW-1185">Reference proteome</keyword>
<keyword evidence="3" id="KW-0547">Nucleotide-binding</keyword>
<reference evidence="5 6" key="1">
    <citation type="submission" date="2024-05" db="EMBL/GenBank/DDBJ databases">
        <title>Haplotype-resolved chromosome-level genome assembly of Huyou (Citrus changshanensis).</title>
        <authorList>
            <person name="Miao C."/>
            <person name="Chen W."/>
            <person name="Wu Y."/>
            <person name="Wang L."/>
            <person name="Zhao S."/>
            <person name="Grierson D."/>
            <person name="Xu C."/>
            <person name="Chen K."/>
        </authorList>
    </citation>
    <scope>NUCLEOTIDE SEQUENCE [LARGE SCALE GENOMIC DNA]</scope>
    <source>
        <strain evidence="5">01-14</strain>
        <tissue evidence="5">Leaf</tissue>
    </source>
</reference>
<protein>
    <submittedName>
        <fullName evidence="5">Uncharacterized protein</fullName>
    </submittedName>
</protein>
<evidence type="ECO:0000313" key="6">
    <source>
        <dbReference type="Proteomes" id="UP001428341"/>
    </source>
</evidence>
<dbReference type="Gene3D" id="3.30.1330.20">
    <property type="entry name" value="Tubulin/FtsZ, C-terminal domain"/>
    <property type="match status" value="1"/>
</dbReference>
<dbReference type="GO" id="GO:0005525">
    <property type="term" value="F:GTP binding"/>
    <property type="evidence" value="ECO:0007669"/>
    <property type="project" value="UniProtKB-KW"/>
</dbReference>
<organism evidence="5 6">
    <name type="scientific">Citrus x changshan-huyou</name>
    <dbReference type="NCBI Taxonomy" id="2935761"/>
    <lineage>
        <taxon>Eukaryota</taxon>
        <taxon>Viridiplantae</taxon>
        <taxon>Streptophyta</taxon>
        <taxon>Embryophyta</taxon>
        <taxon>Tracheophyta</taxon>
        <taxon>Spermatophyta</taxon>
        <taxon>Magnoliopsida</taxon>
        <taxon>eudicotyledons</taxon>
        <taxon>Gunneridae</taxon>
        <taxon>Pentapetalae</taxon>
        <taxon>rosids</taxon>
        <taxon>malvids</taxon>
        <taxon>Sapindales</taxon>
        <taxon>Rutaceae</taxon>
        <taxon>Aurantioideae</taxon>
        <taxon>Citrus</taxon>
    </lineage>
</organism>
<gene>
    <name evidence="5" type="ORF">WN944_003408</name>
</gene>
<sequence length="241" mass="26808">MTHEYHRPNDLVRKHGFKRVIDSYLGLGKIGFGSGSARLDQISEIPSKFQNTRLGLPGWRSRVAGLKWSLEARNLVIDGATDSVAVSANDRRLLRYVFASISGWQSKPDPARTRINPDNPNLVQPVPDINNIRIWNRHHFPLLFVNRTQPPTIAFLAIVVTPLCCHCPAIQFIDWCQIGFKCGINYQPPTVVPSGDLAKGIKKGEFFEAREDLAALGKDYEEVGAEFGGGEHGDQGDDMCL</sequence>
<evidence type="ECO:0000256" key="4">
    <source>
        <dbReference type="ARBA" id="ARBA00023134"/>
    </source>
</evidence>
<evidence type="ECO:0000256" key="1">
    <source>
        <dbReference type="ARBA" id="ARBA00009636"/>
    </source>
</evidence>
<dbReference type="SUPFAM" id="SSF55307">
    <property type="entry name" value="Tubulin C-terminal domain-like"/>
    <property type="match status" value="1"/>
</dbReference>
<keyword evidence="2" id="KW-0493">Microtubule</keyword>
<dbReference type="InterPro" id="IPR037103">
    <property type="entry name" value="Tubulin/FtsZ-like_C"/>
</dbReference>
<proteinExistence type="inferred from homology"/>
<dbReference type="InterPro" id="IPR023123">
    <property type="entry name" value="Tubulin_C"/>
</dbReference>
<evidence type="ECO:0000256" key="2">
    <source>
        <dbReference type="ARBA" id="ARBA00022701"/>
    </source>
</evidence>
<comment type="caution">
    <text evidence="5">The sequence shown here is derived from an EMBL/GenBank/DDBJ whole genome shotgun (WGS) entry which is preliminary data.</text>
</comment>
<accession>A0AAP0LYJ3</accession>